<feature type="disulfide bond" evidence="2">
    <location>
        <begin position="290"/>
        <end position="300"/>
    </location>
</feature>
<feature type="domain" description="SRCR" evidence="3">
    <location>
        <begin position="108"/>
        <end position="208"/>
    </location>
</feature>
<dbReference type="PANTHER" id="PTHR48071">
    <property type="entry name" value="SRCR DOMAIN-CONTAINING PROTEIN"/>
    <property type="match status" value="1"/>
</dbReference>
<organism evidence="4 5">
    <name type="scientific">Porites lobata</name>
    <dbReference type="NCBI Taxonomy" id="104759"/>
    <lineage>
        <taxon>Eukaryota</taxon>
        <taxon>Metazoa</taxon>
        <taxon>Cnidaria</taxon>
        <taxon>Anthozoa</taxon>
        <taxon>Hexacorallia</taxon>
        <taxon>Scleractinia</taxon>
        <taxon>Fungiina</taxon>
        <taxon>Poritidae</taxon>
        <taxon>Porites</taxon>
    </lineage>
</organism>
<feature type="disulfide bond" evidence="2">
    <location>
        <begin position="500"/>
        <end position="510"/>
    </location>
</feature>
<keyword evidence="5" id="KW-1185">Reference proteome</keyword>
<evidence type="ECO:0000259" key="3">
    <source>
        <dbReference type="PROSITE" id="PS50287"/>
    </source>
</evidence>
<feature type="disulfide bond" evidence="2">
    <location>
        <begin position="259"/>
        <end position="320"/>
    </location>
</feature>
<dbReference type="PANTHER" id="PTHR48071:SF18">
    <property type="entry name" value="DELETED IN MALIGNANT BRAIN TUMORS 1 PROTEIN-RELATED"/>
    <property type="match status" value="1"/>
</dbReference>
<feature type="disulfide bond" evidence="2">
    <location>
        <begin position="146"/>
        <end position="207"/>
    </location>
</feature>
<feature type="disulfide bond" evidence="2">
    <location>
        <begin position="246"/>
        <end position="310"/>
    </location>
</feature>
<reference evidence="4 5" key="1">
    <citation type="submission" date="2022-05" db="EMBL/GenBank/DDBJ databases">
        <authorList>
            <consortium name="Genoscope - CEA"/>
            <person name="William W."/>
        </authorList>
    </citation>
    <scope>NUCLEOTIDE SEQUENCE [LARGE SCALE GENOMIC DNA]</scope>
</reference>
<feature type="disulfide bond" evidence="2">
    <location>
        <begin position="177"/>
        <end position="187"/>
    </location>
</feature>
<feature type="disulfide bond" evidence="2">
    <location>
        <begin position="133"/>
        <end position="197"/>
    </location>
</feature>
<dbReference type="PROSITE" id="PS50287">
    <property type="entry name" value="SRCR_2"/>
    <property type="match status" value="5"/>
</dbReference>
<feature type="non-terminal residue" evidence="4">
    <location>
        <position position="1"/>
    </location>
</feature>
<feature type="disulfide bond" evidence="2">
    <location>
        <begin position="395"/>
        <end position="405"/>
    </location>
</feature>
<dbReference type="InterPro" id="IPR036772">
    <property type="entry name" value="SRCR-like_dom_sf"/>
</dbReference>
<dbReference type="InterPro" id="IPR001190">
    <property type="entry name" value="SRCR"/>
</dbReference>
<feature type="disulfide bond" evidence="2">
    <location>
        <begin position="72"/>
        <end position="82"/>
    </location>
</feature>
<dbReference type="EMBL" id="CALNXK010000688">
    <property type="protein sequence ID" value="CAH3189147.1"/>
    <property type="molecule type" value="Genomic_DNA"/>
</dbReference>
<feature type="disulfide bond" evidence="2">
    <location>
        <begin position="28"/>
        <end position="92"/>
    </location>
</feature>
<evidence type="ECO:0000256" key="1">
    <source>
        <dbReference type="ARBA" id="ARBA00023157"/>
    </source>
</evidence>
<dbReference type="Gene3D" id="3.10.250.10">
    <property type="entry name" value="SRCR-like domain"/>
    <property type="match status" value="5"/>
</dbReference>
<accession>A0ABN8SFM1</accession>
<sequence length="537" mass="58944">IGLRLIGGSWPGEGRVEIYYNGTWGTVCDDNWDKNDARVVCRQVGYLYAVSAPHSARFGKGSGKIWLDDVQCQGNESSIVNCRRRPLGEHNCGHSEDASVICSTLASLRLIGGSGPGEGRVEIYYNDTWGTVCDDNWDKNDARVVCRQLGYSFAVSAPHSARFGQGSGKIWLDDVQCQGNESSIGNCRHRPWGENNCGHHEDASVICSSKQAMMVSCFPQRAYLKQTVLGLLNMEIYYRGTWGTVCDDHWDKNDSLVVCRQLGYSSVVSAPHSARFGQGSGKIWLDDVQCQGNESSIVNCRHRPWGENNCGHHEDASVICSSKPTLRLIGGSGPGEGRVEIYYRGTWGTVCDDHWDKNDSLVVCRQLGYSSVVSAPHSARFGQGSGKIWLDNVQCQGNESSIVNCRHSPWGVHNCGHHEDASVICSSKPTLRLIGGSGPGEGRVEIYYSGTWGTVCDDNWDKNDARVVCRQLGYSSVVSAPHSARFGQGSGKIWLDNVQCQGNESSIVNCRHSPWGVHNCEHREDASVICSSKRNNK</sequence>
<feature type="disulfide bond" evidence="2">
    <location>
        <begin position="351"/>
        <end position="415"/>
    </location>
</feature>
<proteinExistence type="predicted"/>
<feature type="disulfide bond" evidence="2">
    <location>
        <begin position="456"/>
        <end position="520"/>
    </location>
</feature>
<keyword evidence="1 2" id="KW-1015">Disulfide bond</keyword>
<feature type="domain" description="SRCR" evidence="3">
    <location>
        <begin position="234"/>
        <end position="321"/>
    </location>
</feature>
<evidence type="ECO:0000313" key="4">
    <source>
        <dbReference type="EMBL" id="CAH3189147.1"/>
    </source>
</evidence>
<name>A0ABN8SFM1_9CNID</name>
<evidence type="ECO:0000313" key="5">
    <source>
        <dbReference type="Proteomes" id="UP001159405"/>
    </source>
</evidence>
<comment type="caution">
    <text evidence="4">The sequence shown here is derived from an EMBL/GenBank/DDBJ whole genome shotgun (WGS) entry which is preliminary data.</text>
</comment>
<evidence type="ECO:0000256" key="2">
    <source>
        <dbReference type="PROSITE-ProRule" id="PRU00196"/>
    </source>
</evidence>
<gene>
    <name evidence="4" type="ORF">PLOB_00042342</name>
</gene>
<dbReference type="PRINTS" id="PR00258">
    <property type="entry name" value="SPERACTRCPTR"/>
</dbReference>
<dbReference type="SMART" id="SM00202">
    <property type="entry name" value="SR"/>
    <property type="match status" value="5"/>
</dbReference>
<protein>
    <recommendedName>
        <fullName evidence="3">SRCR domain-containing protein</fullName>
    </recommendedName>
</protein>
<feature type="domain" description="SRCR" evidence="3">
    <location>
        <begin position="3"/>
        <end position="103"/>
    </location>
</feature>
<dbReference type="Pfam" id="PF00530">
    <property type="entry name" value="SRCR"/>
    <property type="match status" value="5"/>
</dbReference>
<feature type="disulfide bond" evidence="2">
    <location>
        <begin position="364"/>
        <end position="425"/>
    </location>
</feature>
<feature type="domain" description="SRCR" evidence="3">
    <location>
        <begin position="431"/>
        <end position="531"/>
    </location>
</feature>
<dbReference type="Proteomes" id="UP001159405">
    <property type="component" value="Unassembled WGS sequence"/>
</dbReference>
<feature type="domain" description="SRCR" evidence="3">
    <location>
        <begin position="326"/>
        <end position="426"/>
    </location>
</feature>
<feature type="disulfide bond" evidence="2">
    <location>
        <begin position="469"/>
        <end position="530"/>
    </location>
</feature>
<feature type="disulfide bond" evidence="2">
    <location>
        <begin position="41"/>
        <end position="102"/>
    </location>
</feature>
<dbReference type="SUPFAM" id="SSF56487">
    <property type="entry name" value="SRCR-like"/>
    <property type="match status" value="5"/>
</dbReference>
<dbReference type="PROSITE" id="PS00420">
    <property type="entry name" value="SRCR_1"/>
    <property type="match status" value="4"/>
</dbReference>